<dbReference type="NCBIfam" id="TIGR00383">
    <property type="entry name" value="corA"/>
    <property type="match status" value="1"/>
</dbReference>
<evidence type="ECO:0000256" key="2">
    <source>
        <dbReference type="ARBA" id="ARBA00009765"/>
    </source>
</evidence>
<comment type="similarity">
    <text evidence="2 12">Belongs to the CorA metal ion transporter (MIT) (TC 1.A.35) family.</text>
</comment>
<dbReference type="KEGG" id="rub:GBA63_02885"/>
<evidence type="ECO:0000256" key="12">
    <source>
        <dbReference type="RuleBase" id="RU362010"/>
    </source>
</evidence>
<keyword evidence="5 12" id="KW-0812">Transmembrane</keyword>
<dbReference type="EMBL" id="CP045119">
    <property type="protein sequence ID" value="QIN81695.1"/>
    <property type="molecule type" value="Genomic_DNA"/>
</dbReference>
<accession>A0A6G8Q5E2</accession>
<evidence type="ECO:0000313" key="13">
    <source>
        <dbReference type="EMBL" id="QIN81695.1"/>
    </source>
</evidence>
<proteinExistence type="inferred from homology"/>
<evidence type="ECO:0000256" key="5">
    <source>
        <dbReference type="ARBA" id="ARBA00022692"/>
    </source>
</evidence>
<dbReference type="Gene3D" id="3.30.460.20">
    <property type="entry name" value="CorA soluble domain-like"/>
    <property type="match status" value="1"/>
</dbReference>
<dbReference type="Pfam" id="PF01544">
    <property type="entry name" value="CorA"/>
    <property type="match status" value="1"/>
</dbReference>
<dbReference type="PANTHER" id="PTHR46494">
    <property type="entry name" value="CORA FAMILY METAL ION TRANSPORTER (EUROFUNG)"/>
    <property type="match status" value="1"/>
</dbReference>
<protein>
    <recommendedName>
        <fullName evidence="12">Magnesium transport protein CorA</fullName>
    </recommendedName>
</protein>
<keyword evidence="7 12" id="KW-1133">Transmembrane helix</keyword>
<comment type="function">
    <text evidence="11">Mediates influx of magnesium ions. Alternates between open and closed states. Activated by low cytoplasmic Mg(2+) levels. Inactive when cytoplasmic Mg(2+) levels are high.</text>
</comment>
<name>A0A6G8Q5E2_9ACTN</name>
<keyword evidence="4 12" id="KW-1003">Cell membrane</keyword>
<dbReference type="GO" id="GO:0050897">
    <property type="term" value="F:cobalt ion binding"/>
    <property type="evidence" value="ECO:0007669"/>
    <property type="project" value="TreeGrafter"/>
</dbReference>
<evidence type="ECO:0000256" key="7">
    <source>
        <dbReference type="ARBA" id="ARBA00022989"/>
    </source>
</evidence>
<feature type="transmembrane region" description="Helical" evidence="12">
    <location>
        <begin position="310"/>
        <end position="329"/>
    </location>
</feature>
<keyword evidence="14" id="KW-1185">Reference proteome</keyword>
<comment type="catalytic activity">
    <reaction evidence="10">
        <text>Mg(2+)(in) = Mg(2+)(out)</text>
        <dbReference type="Rhea" id="RHEA:29827"/>
        <dbReference type="ChEBI" id="CHEBI:18420"/>
    </reaction>
</comment>
<sequence length="367" mass="41646">MTSLPPCPSFVLISLMRHLCDTLPRKHDLPPARKSGHHRKRIMPAVIVDSAIYVDGKRAVEPGSLEEIYDACRSREGIAWIGLYKPTAEEFESVAEEFELHPLAVEDALDAHQRPKLERYGETLFVVLRPARYVDESETVEFGETHVFVGKSFVITVRHSEVPDLSEVRQRLEEDPELLRRGPEAILHAIMDQVVDDYGPVADGLENDIQEIESQVFGGSADVSRRVYELSREVIQFQRAADPLNEVLGALMRGEIIDVDSEVGRYLRDVQDHAQHVSDRLSGYRELLQSILSVNLTLVSLSQNEQVKKISAWAAILFAPTLIGTVYGMNFDHMPELHWLLGYPFALMLMVLTSVLLYFVFKRRGWL</sequence>
<evidence type="ECO:0000256" key="11">
    <source>
        <dbReference type="ARBA" id="ARBA00045497"/>
    </source>
</evidence>
<evidence type="ECO:0000256" key="3">
    <source>
        <dbReference type="ARBA" id="ARBA00022448"/>
    </source>
</evidence>
<dbReference type="Gene3D" id="1.20.58.340">
    <property type="entry name" value="Magnesium transport protein CorA, transmembrane region"/>
    <property type="match status" value="2"/>
</dbReference>
<dbReference type="InterPro" id="IPR045863">
    <property type="entry name" value="CorA_TM1_TM2"/>
</dbReference>
<evidence type="ECO:0000256" key="8">
    <source>
        <dbReference type="ARBA" id="ARBA00023065"/>
    </source>
</evidence>
<evidence type="ECO:0000256" key="6">
    <source>
        <dbReference type="ARBA" id="ARBA00022842"/>
    </source>
</evidence>
<dbReference type="PANTHER" id="PTHR46494:SF1">
    <property type="entry name" value="CORA FAMILY METAL ION TRANSPORTER (EUROFUNG)"/>
    <property type="match status" value="1"/>
</dbReference>
<evidence type="ECO:0000256" key="1">
    <source>
        <dbReference type="ARBA" id="ARBA00004651"/>
    </source>
</evidence>
<keyword evidence="8 12" id="KW-0406">Ion transport</keyword>
<dbReference type="SUPFAM" id="SSF143865">
    <property type="entry name" value="CorA soluble domain-like"/>
    <property type="match status" value="1"/>
</dbReference>
<dbReference type="GO" id="GO:0015095">
    <property type="term" value="F:magnesium ion transmembrane transporter activity"/>
    <property type="evidence" value="ECO:0007669"/>
    <property type="project" value="UniProtKB-UniRule"/>
</dbReference>
<gene>
    <name evidence="12 13" type="primary">corA</name>
    <name evidence="13" type="ORF">GBA63_02885</name>
</gene>
<dbReference type="InterPro" id="IPR004488">
    <property type="entry name" value="Mg/Co-transport_prot_CorA"/>
</dbReference>
<dbReference type="FunFam" id="1.20.58.340:FF:000004">
    <property type="entry name" value="Magnesium transport protein CorA"/>
    <property type="match status" value="1"/>
</dbReference>
<dbReference type="InterPro" id="IPR045861">
    <property type="entry name" value="CorA_cytoplasmic_dom"/>
</dbReference>
<dbReference type="GO" id="GO:0015087">
    <property type="term" value="F:cobalt ion transmembrane transporter activity"/>
    <property type="evidence" value="ECO:0007669"/>
    <property type="project" value="UniProtKB-UniRule"/>
</dbReference>
<reference evidence="13 14" key="1">
    <citation type="submission" date="2019-10" db="EMBL/GenBank/DDBJ databases">
        <title>Rubrobacter sp nov SCSIO 52090 isolated from a deep-sea sediment in the South China Sea.</title>
        <authorList>
            <person name="Chen R.W."/>
        </authorList>
    </citation>
    <scope>NUCLEOTIDE SEQUENCE [LARGE SCALE GENOMIC DNA]</scope>
    <source>
        <strain evidence="13 14">SCSIO 52909</strain>
    </source>
</reference>
<evidence type="ECO:0000256" key="9">
    <source>
        <dbReference type="ARBA" id="ARBA00023136"/>
    </source>
</evidence>
<keyword evidence="3 12" id="KW-0813">Transport</keyword>
<keyword evidence="6 12" id="KW-0460">Magnesium</keyword>
<dbReference type="CDD" id="cd12830">
    <property type="entry name" value="MtCorA-like"/>
    <property type="match status" value="1"/>
</dbReference>
<dbReference type="SUPFAM" id="SSF144083">
    <property type="entry name" value="Magnesium transport protein CorA, transmembrane region"/>
    <property type="match status" value="1"/>
</dbReference>
<dbReference type="GO" id="GO:0005886">
    <property type="term" value="C:plasma membrane"/>
    <property type="evidence" value="ECO:0007669"/>
    <property type="project" value="UniProtKB-SubCell"/>
</dbReference>
<comment type="subcellular location">
    <subcellularLocation>
        <location evidence="1">Cell membrane</location>
        <topology evidence="1">Multi-pass membrane protein</topology>
    </subcellularLocation>
    <subcellularLocation>
        <location evidence="12">Membrane</location>
        <topology evidence="12">Multi-pass membrane protein</topology>
    </subcellularLocation>
</comment>
<dbReference type="InterPro" id="IPR002523">
    <property type="entry name" value="MgTranspt_CorA/ZnTranspt_ZntB"/>
</dbReference>
<dbReference type="Proteomes" id="UP000501452">
    <property type="component" value="Chromosome"/>
</dbReference>
<organism evidence="13 14">
    <name type="scientific">Rubrobacter tropicus</name>
    <dbReference type="NCBI Taxonomy" id="2653851"/>
    <lineage>
        <taxon>Bacteria</taxon>
        <taxon>Bacillati</taxon>
        <taxon>Actinomycetota</taxon>
        <taxon>Rubrobacteria</taxon>
        <taxon>Rubrobacterales</taxon>
        <taxon>Rubrobacteraceae</taxon>
        <taxon>Rubrobacter</taxon>
    </lineage>
</organism>
<feature type="transmembrane region" description="Helical" evidence="12">
    <location>
        <begin position="341"/>
        <end position="361"/>
    </location>
</feature>
<keyword evidence="9 12" id="KW-0472">Membrane</keyword>
<evidence type="ECO:0000256" key="4">
    <source>
        <dbReference type="ARBA" id="ARBA00022475"/>
    </source>
</evidence>
<evidence type="ECO:0000313" key="14">
    <source>
        <dbReference type="Proteomes" id="UP000501452"/>
    </source>
</evidence>
<evidence type="ECO:0000256" key="10">
    <source>
        <dbReference type="ARBA" id="ARBA00034269"/>
    </source>
</evidence>
<dbReference type="AlphaFoldDB" id="A0A6G8Q5E2"/>
<dbReference type="GO" id="GO:0000287">
    <property type="term" value="F:magnesium ion binding"/>
    <property type="evidence" value="ECO:0007669"/>
    <property type="project" value="TreeGrafter"/>
</dbReference>